<dbReference type="EMBL" id="FQZO01000004">
    <property type="protein sequence ID" value="SHJ31356.1"/>
    <property type="molecule type" value="Genomic_DNA"/>
</dbReference>
<organism evidence="3 4">
    <name type="scientific">Clostridium amylolyticum</name>
    <dbReference type="NCBI Taxonomy" id="1121298"/>
    <lineage>
        <taxon>Bacteria</taxon>
        <taxon>Bacillati</taxon>
        <taxon>Bacillota</taxon>
        <taxon>Clostridia</taxon>
        <taxon>Eubacteriales</taxon>
        <taxon>Clostridiaceae</taxon>
        <taxon>Clostridium</taxon>
    </lineage>
</organism>
<dbReference type="Pfam" id="PF00239">
    <property type="entry name" value="Resolvase"/>
    <property type="match status" value="1"/>
</dbReference>
<name>A0A1M6IAB5_9CLOT</name>
<dbReference type="InterPro" id="IPR050639">
    <property type="entry name" value="SSR_resolvase"/>
</dbReference>
<dbReference type="Pfam" id="PF07508">
    <property type="entry name" value="Recombinase"/>
    <property type="match status" value="1"/>
</dbReference>
<evidence type="ECO:0000259" key="2">
    <source>
        <dbReference type="PROSITE" id="PS51737"/>
    </source>
</evidence>
<dbReference type="CDD" id="cd00338">
    <property type="entry name" value="Ser_Recombinase"/>
    <property type="match status" value="1"/>
</dbReference>
<gene>
    <name evidence="3" type="ORF">SAMN05444401_2713</name>
</gene>
<dbReference type="Gene3D" id="3.40.50.1390">
    <property type="entry name" value="Resolvase, N-terminal catalytic domain"/>
    <property type="match status" value="1"/>
</dbReference>
<dbReference type="GO" id="GO:0003677">
    <property type="term" value="F:DNA binding"/>
    <property type="evidence" value="ECO:0007669"/>
    <property type="project" value="InterPro"/>
</dbReference>
<dbReference type="InterPro" id="IPR006119">
    <property type="entry name" value="Resolv_N"/>
</dbReference>
<dbReference type="RefSeq" id="WP_073007581.1">
    <property type="nucleotide sequence ID" value="NZ_FQZO01000004.1"/>
</dbReference>
<dbReference type="OrthoDB" id="9804620at2"/>
<feature type="coiled-coil region" evidence="1">
    <location>
        <begin position="441"/>
        <end position="468"/>
    </location>
</feature>
<keyword evidence="1" id="KW-0175">Coiled coil</keyword>
<dbReference type="PANTHER" id="PTHR30461">
    <property type="entry name" value="DNA-INVERTASE FROM LAMBDOID PROPHAGE"/>
    <property type="match status" value="1"/>
</dbReference>
<evidence type="ECO:0000313" key="4">
    <source>
        <dbReference type="Proteomes" id="UP000184080"/>
    </source>
</evidence>
<sequence length="525" mass="60242">MKLKELVNRLEKLGVKIGNYRSWKFYKDNKENEVKVGIYARVSKKDNNAITKQLDNLRFFTEDLELPEEAISEYYDNGVSGTASDKREGYCEMLRALKSKEINCIITTHIDRLGRLTNDNMNLLYNNGEANLLYIDMDNMIINSMRAYDEIEAVSNVAQDYVKASSVKTKRGLNGMARKGSYIGSKAPFGLEKYRNSRGIVELRVEKSIRSDIVKQIFEDYISGLSLNDIAEKITKLGIVSPTGKMKWSKQTVSAILKNPLYCGKLSQFRTEKNSFINSGEFSGITKKEKDDWMTTAEFESIIDEKTYDLVQDLLIKTNGNNRTKSSDKHAFAGLLRCGDCGQALVYKNKSKGYVCALSNSKGSSGCTTHLIKEDELFTLIKNLLLNKINLCNNLNIDKILEKIIGANNKKSFHNSEKTRLELEVKDITKEILSRERQLDLKVDEYEVEVLNEEILELKQERHSLREQIKLKDEIINYQLSILEKGENIILDLDKYITCKNSLLALFIDEIKVYEDNKIEVMWRF</sequence>
<evidence type="ECO:0000313" key="3">
    <source>
        <dbReference type="EMBL" id="SHJ31356.1"/>
    </source>
</evidence>
<proteinExistence type="predicted"/>
<dbReference type="InterPro" id="IPR011109">
    <property type="entry name" value="DNA_bind_recombinase_dom"/>
</dbReference>
<dbReference type="GO" id="GO:0000150">
    <property type="term" value="F:DNA strand exchange activity"/>
    <property type="evidence" value="ECO:0007669"/>
    <property type="project" value="InterPro"/>
</dbReference>
<dbReference type="SUPFAM" id="SSF53041">
    <property type="entry name" value="Resolvase-like"/>
    <property type="match status" value="1"/>
</dbReference>
<dbReference type="AlphaFoldDB" id="A0A1M6IAB5"/>
<dbReference type="Proteomes" id="UP000184080">
    <property type="component" value="Unassembled WGS sequence"/>
</dbReference>
<accession>A0A1M6IAB5</accession>
<dbReference type="InterPro" id="IPR036162">
    <property type="entry name" value="Resolvase-like_N_sf"/>
</dbReference>
<evidence type="ECO:0000256" key="1">
    <source>
        <dbReference type="SAM" id="Coils"/>
    </source>
</evidence>
<dbReference type="STRING" id="1121298.SAMN05444401_2713"/>
<dbReference type="InterPro" id="IPR025827">
    <property type="entry name" value="Zn_ribbon_recom_dom"/>
</dbReference>
<feature type="domain" description="Recombinase" evidence="2">
    <location>
        <begin position="188"/>
        <end position="321"/>
    </location>
</feature>
<dbReference type="Gene3D" id="3.90.1750.20">
    <property type="entry name" value="Putative Large Serine Recombinase, Chain B, Domain 2"/>
    <property type="match status" value="1"/>
</dbReference>
<reference evidence="3 4" key="1">
    <citation type="submission" date="2016-11" db="EMBL/GenBank/DDBJ databases">
        <authorList>
            <person name="Jaros S."/>
            <person name="Januszkiewicz K."/>
            <person name="Wedrychowicz H."/>
        </authorList>
    </citation>
    <scope>NUCLEOTIDE SEQUENCE [LARGE SCALE GENOMIC DNA]</scope>
    <source>
        <strain evidence="3 4">DSM 21864</strain>
    </source>
</reference>
<protein>
    <submittedName>
        <fullName evidence="3">Site-specific DNA recombinase</fullName>
    </submittedName>
</protein>
<keyword evidence="4" id="KW-1185">Reference proteome</keyword>
<dbReference type="InterPro" id="IPR038109">
    <property type="entry name" value="DNA_bind_recomb_sf"/>
</dbReference>
<dbReference type="SMART" id="SM00857">
    <property type="entry name" value="Resolvase"/>
    <property type="match status" value="1"/>
</dbReference>
<dbReference type="PROSITE" id="PS51737">
    <property type="entry name" value="RECOMBINASE_DNA_BIND"/>
    <property type="match status" value="1"/>
</dbReference>
<dbReference type="Pfam" id="PF13408">
    <property type="entry name" value="Zn_ribbon_recom"/>
    <property type="match status" value="1"/>
</dbReference>
<dbReference type="PANTHER" id="PTHR30461:SF23">
    <property type="entry name" value="DNA RECOMBINASE-RELATED"/>
    <property type="match status" value="1"/>
</dbReference>